<dbReference type="EMBL" id="CM056741">
    <property type="protein sequence ID" value="KAJ8688463.1"/>
    <property type="molecule type" value="Genomic_DNA"/>
</dbReference>
<evidence type="ECO:0000313" key="1">
    <source>
        <dbReference type="EMBL" id="KAJ8688463.1"/>
    </source>
</evidence>
<keyword evidence="2" id="KW-1185">Reference proteome</keyword>
<proteinExistence type="predicted"/>
<name>A0ACC2PYA0_9HYME</name>
<gene>
    <name evidence="1" type="ORF">QAD02_024258</name>
</gene>
<sequence length="184" mass="21006">MKLFEFIGISSRTLILVETVVLLGAKPSETNWSVNMDINPNSLTIGTPTPRYISDLVLRDGSFLAKAYERIADAVDDFEVRDDDIWSLPLVMKRTASFLGTTIDNERMNLLVDHLSFGQMKENRAVNGTSLVKSLKLSPDSRPTTEFLRNGSTEQWKTSMTSEMIQKFDQWIEENLKNHRDFEL</sequence>
<reference evidence="1" key="1">
    <citation type="submission" date="2023-04" db="EMBL/GenBank/DDBJ databases">
        <title>A chromosome-level genome assembly of the parasitoid wasp Eretmocerus hayati.</title>
        <authorList>
            <person name="Zhong Y."/>
            <person name="Liu S."/>
            <person name="Liu Y."/>
        </authorList>
    </citation>
    <scope>NUCLEOTIDE SEQUENCE</scope>
    <source>
        <strain evidence="1">ZJU_SS_LIU_2023</strain>
    </source>
</reference>
<accession>A0ACC2PYA0</accession>
<evidence type="ECO:0000313" key="2">
    <source>
        <dbReference type="Proteomes" id="UP001239111"/>
    </source>
</evidence>
<comment type="caution">
    <text evidence="1">The sequence shown here is derived from an EMBL/GenBank/DDBJ whole genome shotgun (WGS) entry which is preliminary data.</text>
</comment>
<organism evidence="1 2">
    <name type="scientific">Eretmocerus hayati</name>
    <dbReference type="NCBI Taxonomy" id="131215"/>
    <lineage>
        <taxon>Eukaryota</taxon>
        <taxon>Metazoa</taxon>
        <taxon>Ecdysozoa</taxon>
        <taxon>Arthropoda</taxon>
        <taxon>Hexapoda</taxon>
        <taxon>Insecta</taxon>
        <taxon>Pterygota</taxon>
        <taxon>Neoptera</taxon>
        <taxon>Endopterygota</taxon>
        <taxon>Hymenoptera</taxon>
        <taxon>Apocrita</taxon>
        <taxon>Proctotrupomorpha</taxon>
        <taxon>Chalcidoidea</taxon>
        <taxon>Aphelinidae</taxon>
        <taxon>Aphelininae</taxon>
        <taxon>Eretmocerus</taxon>
    </lineage>
</organism>
<dbReference type="Proteomes" id="UP001239111">
    <property type="component" value="Chromosome 1"/>
</dbReference>
<protein>
    <submittedName>
        <fullName evidence="1">Uncharacterized protein</fullName>
    </submittedName>
</protein>